<dbReference type="PANTHER" id="PTHR33154">
    <property type="entry name" value="TRANSCRIPTIONAL REGULATOR, ARSR FAMILY"/>
    <property type="match status" value="1"/>
</dbReference>
<proteinExistence type="predicted"/>
<dbReference type="PANTHER" id="PTHR33154:SF15">
    <property type="entry name" value="REGULATORY PROTEIN ARSR"/>
    <property type="match status" value="1"/>
</dbReference>
<evidence type="ECO:0000256" key="3">
    <source>
        <dbReference type="ARBA" id="ARBA00023163"/>
    </source>
</evidence>
<keyword evidence="1" id="KW-0805">Transcription regulation</keyword>
<dbReference type="InterPro" id="IPR036388">
    <property type="entry name" value="WH-like_DNA-bd_sf"/>
</dbReference>
<accession>A0ABX9WCT3</accession>
<keyword evidence="6" id="KW-1185">Reference proteome</keyword>
<dbReference type="SMART" id="SM00418">
    <property type="entry name" value="HTH_ARSR"/>
    <property type="match status" value="1"/>
</dbReference>
<reference evidence="5 6" key="1">
    <citation type="submission" date="2018-11" db="EMBL/GenBank/DDBJ databases">
        <title>Micromonospora sp. PPF5-17, a new actinomycetes isolated from a hot spring soil.</title>
        <authorList>
            <person name="Thawai C."/>
        </authorList>
    </citation>
    <scope>NUCLEOTIDE SEQUENCE [LARGE SCALE GENOMIC DNA]</scope>
    <source>
        <strain evidence="5 6">PPF5-17</strain>
    </source>
</reference>
<dbReference type="Gene3D" id="1.10.10.10">
    <property type="entry name" value="Winged helix-like DNA-binding domain superfamily/Winged helix DNA-binding domain"/>
    <property type="match status" value="1"/>
</dbReference>
<gene>
    <name evidence="5" type="ORF">EFE23_19765</name>
</gene>
<dbReference type="InterPro" id="IPR001845">
    <property type="entry name" value="HTH_ArsR_DNA-bd_dom"/>
</dbReference>
<keyword evidence="3" id="KW-0804">Transcription</keyword>
<dbReference type="CDD" id="cd00090">
    <property type="entry name" value="HTH_ARSR"/>
    <property type="match status" value="1"/>
</dbReference>
<evidence type="ECO:0000256" key="2">
    <source>
        <dbReference type="ARBA" id="ARBA00023125"/>
    </source>
</evidence>
<comment type="caution">
    <text evidence="5">The sequence shown here is derived from an EMBL/GenBank/DDBJ whole genome shotgun (WGS) entry which is preliminary data.</text>
</comment>
<evidence type="ECO:0000313" key="5">
    <source>
        <dbReference type="EMBL" id="RNL95896.1"/>
    </source>
</evidence>
<protein>
    <submittedName>
        <fullName evidence="5">ArsR family transcriptional regulator</fullName>
    </submittedName>
</protein>
<dbReference type="InterPro" id="IPR011991">
    <property type="entry name" value="ArsR-like_HTH"/>
</dbReference>
<name>A0ABX9WCT3_9ACTN</name>
<evidence type="ECO:0000259" key="4">
    <source>
        <dbReference type="SMART" id="SM00418"/>
    </source>
</evidence>
<evidence type="ECO:0000256" key="1">
    <source>
        <dbReference type="ARBA" id="ARBA00023015"/>
    </source>
</evidence>
<dbReference type="SUPFAM" id="SSF46785">
    <property type="entry name" value="Winged helix' DNA-binding domain"/>
    <property type="match status" value="1"/>
</dbReference>
<dbReference type="Proteomes" id="UP000280698">
    <property type="component" value="Unassembled WGS sequence"/>
</dbReference>
<feature type="domain" description="HTH arsR-type" evidence="4">
    <location>
        <begin position="13"/>
        <end position="111"/>
    </location>
</feature>
<dbReference type="RefSeq" id="WP_123242427.1">
    <property type="nucleotide sequence ID" value="NZ_JAAHBY010000061.1"/>
</dbReference>
<organism evidence="5 6">
    <name type="scientific">Micromonospora solifontis</name>
    <dbReference type="NCBI Taxonomy" id="2487138"/>
    <lineage>
        <taxon>Bacteria</taxon>
        <taxon>Bacillati</taxon>
        <taxon>Actinomycetota</taxon>
        <taxon>Actinomycetes</taxon>
        <taxon>Micromonosporales</taxon>
        <taxon>Micromonosporaceae</taxon>
        <taxon>Micromonospora</taxon>
    </lineage>
</organism>
<dbReference type="InterPro" id="IPR051081">
    <property type="entry name" value="HTH_MetalResp_TranReg"/>
</dbReference>
<evidence type="ECO:0000313" key="6">
    <source>
        <dbReference type="Proteomes" id="UP000280698"/>
    </source>
</evidence>
<dbReference type="Pfam" id="PF12840">
    <property type="entry name" value="HTH_20"/>
    <property type="match status" value="1"/>
</dbReference>
<dbReference type="InterPro" id="IPR036390">
    <property type="entry name" value="WH_DNA-bd_sf"/>
</dbReference>
<dbReference type="EMBL" id="RJLN01000061">
    <property type="protein sequence ID" value="RNL95896.1"/>
    <property type="molecule type" value="Genomic_DNA"/>
</dbReference>
<sequence>MAARRIKDASELRVFAHPLRVRLFYALTTEQEATASRLAELVDESVSLVSYHLRELAAHGFIEAAESRSGDRRERWWRASGKGFSWTASQFIDDPESRSLAVAARRQMLAHQLSRLERFIDEEPAWGVAWSDAAFSSDALLQLTASELDQMHAELQSVVTRWHEHGRAAAQQRDREKTSVEPREHVMLIMHGFPFTP</sequence>
<keyword evidence="2" id="KW-0238">DNA-binding</keyword>